<dbReference type="Proteomes" id="UP000322283">
    <property type="component" value="Unassembled WGS sequence"/>
</dbReference>
<reference evidence="6 7" key="1">
    <citation type="submission" date="2019-05" db="EMBL/GenBank/DDBJ databases">
        <title>Genome sequence of Moorella thermoacetica ATCC 33924.</title>
        <authorList>
            <person name="Poehlein A."/>
            <person name="Bengelsdorf F.R."/>
            <person name="Duerre P."/>
            <person name="Daniel R."/>
        </authorList>
    </citation>
    <scope>NUCLEOTIDE SEQUENCE [LARGE SCALE GENOMIC DNA]</scope>
    <source>
        <strain evidence="6 7">ATCC 33924</strain>
    </source>
</reference>
<evidence type="ECO:0000313" key="7">
    <source>
        <dbReference type="Proteomes" id="UP000322283"/>
    </source>
</evidence>
<dbReference type="GO" id="GO:0004066">
    <property type="term" value="F:asparagine synthase (glutamine-hydrolyzing) activity"/>
    <property type="evidence" value="ECO:0007669"/>
    <property type="project" value="UniProtKB-EC"/>
</dbReference>
<feature type="domain" description="Asparagine synthetase" evidence="5">
    <location>
        <begin position="2"/>
        <end position="286"/>
    </location>
</feature>
<comment type="caution">
    <text evidence="6">The sequence shown here is derived from an EMBL/GenBank/DDBJ whole genome shotgun (WGS) entry which is preliminary data.</text>
</comment>
<gene>
    <name evidence="6" type="primary">asnB_2</name>
    <name evidence="6" type="ORF">MTAT_18460</name>
</gene>
<accession>A0ABY3N6H5</accession>
<dbReference type="CDD" id="cd01991">
    <property type="entry name" value="Asn_synthase_B_C"/>
    <property type="match status" value="1"/>
</dbReference>
<comment type="catalytic activity">
    <reaction evidence="4">
        <text>L-aspartate + L-glutamine + ATP + H2O = L-asparagine + L-glutamate + AMP + diphosphate + H(+)</text>
        <dbReference type="Rhea" id="RHEA:12228"/>
        <dbReference type="ChEBI" id="CHEBI:15377"/>
        <dbReference type="ChEBI" id="CHEBI:15378"/>
        <dbReference type="ChEBI" id="CHEBI:29985"/>
        <dbReference type="ChEBI" id="CHEBI:29991"/>
        <dbReference type="ChEBI" id="CHEBI:30616"/>
        <dbReference type="ChEBI" id="CHEBI:33019"/>
        <dbReference type="ChEBI" id="CHEBI:58048"/>
        <dbReference type="ChEBI" id="CHEBI:58359"/>
        <dbReference type="ChEBI" id="CHEBI:456215"/>
        <dbReference type="EC" id="6.3.5.4"/>
    </reaction>
</comment>
<keyword evidence="3" id="KW-0028">Amino-acid biosynthesis</keyword>
<proteinExistence type="predicted"/>
<dbReference type="EMBL" id="VCDX01000005">
    <property type="protein sequence ID" value="TYL13020.1"/>
    <property type="molecule type" value="Genomic_DNA"/>
</dbReference>
<dbReference type="EC" id="6.3.5.4" evidence="2"/>
<protein>
    <recommendedName>
        <fullName evidence="2">asparagine synthase (glutamine-hydrolyzing)</fullName>
        <ecNumber evidence="2">6.3.5.4</ecNumber>
    </recommendedName>
</protein>
<dbReference type="Gene3D" id="3.40.50.620">
    <property type="entry name" value="HUPs"/>
    <property type="match status" value="2"/>
</dbReference>
<dbReference type="PANTHER" id="PTHR43284">
    <property type="entry name" value="ASPARAGINE SYNTHETASE (GLUTAMINE-HYDROLYZING)"/>
    <property type="match status" value="1"/>
</dbReference>
<dbReference type="InterPro" id="IPR001962">
    <property type="entry name" value="Asn_synthase"/>
</dbReference>
<keyword evidence="6" id="KW-0436">Ligase</keyword>
<dbReference type="PANTHER" id="PTHR43284:SF1">
    <property type="entry name" value="ASPARAGINE SYNTHETASE"/>
    <property type="match status" value="1"/>
</dbReference>
<evidence type="ECO:0000313" key="6">
    <source>
        <dbReference type="EMBL" id="TYL13020.1"/>
    </source>
</evidence>
<dbReference type="InterPro" id="IPR014729">
    <property type="entry name" value="Rossmann-like_a/b/a_fold"/>
</dbReference>
<evidence type="ECO:0000259" key="5">
    <source>
        <dbReference type="Pfam" id="PF00733"/>
    </source>
</evidence>
<evidence type="ECO:0000256" key="1">
    <source>
        <dbReference type="ARBA" id="ARBA00005187"/>
    </source>
</evidence>
<dbReference type="Pfam" id="PF00733">
    <property type="entry name" value="Asn_synthase"/>
    <property type="match status" value="1"/>
</dbReference>
<dbReference type="InterPro" id="IPR051786">
    <property type="entry name" value="ASN_synthetase/amidase"/>
</dbReference>
<evidence type="ECO:0000256" key="2">
    <source>
        <dbReference type="ARBA" id="ARBA00012737"/>
    </source>
</evidence>
<evidence type="ECO:0000256" key="4">
    <source>
        <dbReference type="ARBA" id="ARBA00048741"/>
    </source>
</evidence>
<comment type="pathway">
    <text evidence="1">Amino-acid biosynthesis; L-asparagine biosynthesis; L-asparagine from L-aspartate (L-Gln route): step 1/1.</text>
</comment>
<sequence length="291" mass="33514">MVSQLARRHVTVALSGDGGDELFGGYNRYLWVGNVWDRVGKLPRSLRKVLAKFLLALPPEKWDKIFSLSGSILPALIKQRNPGDKLQKLAGILAAAGPEEIYLGLVSQWKDPGKVVIDGIEPTTLLSDRSQWPRSLDFTRQMMCLDALTYLPDDILVKVDRASMGVGLELRAPLLDYRVFEFAWQIPLSMKIRNGQGKYLLRQVLYQYVPRRLIERPKMGFGVPLDTWLRGPLKEWAESLLEPSRLKREGYLRPGPVQALWQEHLSGRRNWQHLLWNILMFQAWLEETMQR</sequence>
<organism evidence="6 7">
    <name type="scientific">Neomoorella thermoacetica</name>
    <name type="common">Clostridium thermoaceticum</name>
    <dbReference type="NCBI Taxonomy" id="1525"/>
    <lineage>
        <taxon>Bacteria</taxon>
        <taxon>Bacillati</taxon>
        <taxon>Bacillota</taxon>
        <taxon>Clostridia</taxon>
        <taxon>Neomoorellales</taxon>
        <taxon>Neomoorellaceae</taxon>
        <taxon>Neomoorella</taxon>
    </lineage>
</organism>
<name>A0ABY3N6H5_NEOTH</name>
<keyword evidence="3" id="KW-0061">Asparagine biosynthesis</keyword>
<evidence type="ECO:0000256" key="3">
    <source>
        <dbReference type="ARBA" id="ARBA00022888"/>
    </source>
</evidence>
<dbReference type="SUPFAM" id="SSF52402">
    <property type="entry name" value="Adenine nucleotide alpha hydrolases-like"/>
    <property type="match status" value="1"/>
</dbReference>
<keyword evidence="7" id="KW-1185">Reference proteome</keyword>